<feature type="region of interest" description="Disordered" evidence="1">
    <location>
        <begin position="68"/>
        <end position="97"/>
    </location>
</feature>
<proteinExistence type="predicted"/>
<evidence type="ECO:0000313" key="3">
    <source>
        <dbReference type="Proteomes" id="UP000765160"/>
    </source>
</evidence>
<organism evidence="2 3">
    <name type="scientific">Falsiroseomonas frigidaquae</name>
    <dbReference type="NCBI Taxonomy" id="487318"/>
    <lineage>
        <taxon>Bacteria</taxon>
        <taxon>Pseudomonadati</taxon>
        <taxon>Pseudomonadota</taxon>
        <taxon>Alphaproteobacteria</taxon>
        <taxon>Acetobacterales</taxon>
        <taxon>Roseomonadaceae</taxon>
        <taxon>Falsiroseomonas</taxon>
    </lineage>
</organism>
<name>A0ABX1ESC9_9PROT</name>
<dbReference type="RefSeq" id="WP_168046405.1">
    <property type="nucleotide sequence ID" value="NZ_JAATJR010000001.1"/>
</dbReference>
<gene>
    <name evidence="2" type="ORF">HB662_01455</name>
</gene>
<protein>
    <submittedName>
        <fullName evidence="2">Uncharacterized protein</fullName>
    </submittedName>
</protein>
<reference evidence="2 3" key="1">
    <citation type="submission" date="2020-03" db="EMBL/GenBank/DDBJ databases">
        <title>Roseomonas selenitidurans sp. nov. isolated from soil.</title>
        <authorList>
            <person name="Liu H."/>
        </authorList>
    </citation>
    <scope>NUCLEOTIDE SEQUENCE [LARGE SCALE GENOMIC DNA]</scope>
    <source>
        <strain evidence="2 3">JCM 15073</strain>
    </source>
</reference>
<evidence type="ECO:0000256" key="1">
    <source>
        <dbReference type="SAM" id="MobiDB-lite"/>
    </source>
</evidence>
<evidence type="ECO:0000313" key="2">
    <source>
        <dbReference type="EMBL" id="NKE43425.1"/>
    </source>
</evidence>
<comment type="caution">
    <text evidence="2">The sequence shown here is derived from an EMBL/GenBank/DDBJ whole genome shotgun (WGS) entry which is preliminary data.</text>
</comment>
<dbReference type="Proteomes" id="UP000765160">
    <property type="component" value="Unassembled WGS sequence"/>
</dbReference>
<sequence>MSDLDLVMQIAGRLHAAAQTAISRAEVLRVAAKEYDAALQDVALARQAFVECTRANPEARAAWDRARAGLGLQPADPPAIPPPSDHKGLTLVQGGKD</sequence>
<dbReference type="EMBL" id="JAAVTX010000001">
    <property type="protein sequence ID" value="NKE43425.1"/>
    <property type="molecule type" value="Genomic_DNA"/>
</dbReference>
<keyword evidence="3" id="KW-1185">Reference proteome</keyword>
<accession>A0ABX1ESC9</accession>